<organism evidence="1 2">
    <name type="scientific">Streptomyces humidus</name>
    <dbReference type="NCBI Taxonomy" id="52259"/>
    <lineage>
        <taxon>Bacteria</taxon>
        <taxon>Bacillati</taxon>
        <taxon>Actinomycetota</taxon>
        <taxon>Actinomycetes</taxon>
        <taxon>Kitasatosporales</taxon>
        <taxon>Streptomycetaceae</taxon>
        <taxon>Streptomyces</taxon>
    </lineage>
</organism>
<keyword evidence="2" id="KW-1185">Reference proteome</keyword>
<accession>A0A918L389</accession>
<evidence type="ECO:0000313" key="1">
    <source>
        <dbReference type="EMBL" id="GGR85859.1"/>
    </source>
</evidence>
<dbReference type="AlphaFoldDB" id="A0A918L389"/>
<name>A0A918L389_9ACTN</name>
<sequence length="178" mass="19692">MHNMGIRASLIQAERVDWASLRCGCGKTGAHIPETFAALVEATTPQEVAEASLEGHVYIQSLLFEVAVPVSSMVVAALNEPLWEDVRSRLLDDLGACVGGESHWTEVEAGAVEIEIDCQIAAREGLWTLYQEYATGRALLARLVLDVVDNDRERFEYFDANLKGRIQKRAKRHGPTGW</sequence>
<evidence type="ECO:0000313" key="2">
    <source>
        <dbReference type="Proteomes" id="UP000606194"/>
    </source>
</evidence>
<gene>
    <name evidence="1" type="ORF">GCM10010269_26260</name>
</gene>
<dbReference type="Proteomes" id="UP000606194">
    <property type="component" value="Unassembled WGS sequence"/>
</dbReference>
<reference evidence="1" key="1">
    <citation type="journal article" date="2014" name="Int. J. Syst. Evol. Microbiol.">
        <title>Complete genome sequence of Corynebacterium casei LMG S-19264T (=DSM 44701T), isolated from a smear-ripened cheese.</title>
        <authorList>
            <consortium name="US DOE Joint Genome Institute (JGI-PGF)"/>
            <person name="Walter F."/>
            <person name="Albersmeier A."/>
            <person name="Kalinowski J."/>
            <person name="Ruckert C."/>
        </authorList>
    </citation>
    <scope>NUCLEOTIDE SEQUENCE</scope>
    <source>
        <strain evidence="1">JCM 4386</strain>
    </source>
</reference>
<reference evidence="1" key="2">
    <citation type="submission" date="2020-09" db="EMBL/GenBank/DDBJ databases">
        <authorList>
            <person name="Sun Q."/>
            <person name="Ohkuma M."/>
        </authorList>
    </citation>
    <scope>NUCLEOTIDE SEQUENCE</scope>
    <source>
        <strain evidence="1">JCM 4386</strain>
    </source>
</reference>
<protein>
    <submittedName>
        <fullName evidence="1">Uncharacterized protein</fullName>
    </submittedName>
</protein>
<proteinExistence type="predicted"/>
<dbReference type="EMBL" id="BMTL01000009">
    <property type="protein sequence ID" value="GGR85859.1"/>
    <property type="molecule type" value="Genomic_DNA"/>
</dbReference>
<comment type="caution">
    <text evidence="1">The sequence shown here is derived from an EMBL/GenBank/DDBJ whole genome shotgun (WGS) entry which is preliminary data.</text>
</comment>